<dbReference type="SMART" id="SM00577">
    <property type="entry name" value="CPDc"/>
    <property type="match status" value="1"/>
</dbReference>
<evidence type="ECO:0000313" key="3">
    <source>
        <dbReference type="EMBL" id="CAD8067911.1"/>
    </source>
</evidence>
<accession>A0A8S1LP60</accession>
<proteinExistence type="predicted"/>
<dbReference type="GO" id="GO:0016791">
    <property type="term" value="F:phosphatase activity"/>
    <property type="evidence" value="ECO:0007669"/>
    <property type="project" value="InterPro"/>
</dbReference>
<dbReference type="FunFam" id="3.40.50.1000:FF:000121">
    <property type="entry name" value="Uncharacterized protein"/>
    <property type="match status" value="1"/>
</dbReference>
<feature type="compositionally biased region" description="Basic and acidic residues" evidence="1">
    <location>
        <begin position="80"/>
        <end position="91"/>
    </location>
</feature>
<feature type="region of interest" description="Disordered" evidence="1">
    <location>
        <begin position="33"/>
        <end position="113"/>
    </location>
</feature>
<name>A0A8S1LP60_9CILI</name>
<dbReference type="EMBL" id="CAJJDN010000023">
    <property type="protein sequence ID" value="CAD8067911.1"/>
    <property type="molecule type" value="Genomic_DNA"/>
</dbReference>
<dbReference type="PANTHER" id="PTHR12210">
    <property type="entry name" value="DULLARD PROTEIN PHOSPHATASE"/>
    <property type="match status" value="1"/>
</dbReference>
<comment type="caution">
    <text evidence="3">The sequence shown here is derived from an EMBL/GenBank/DDBJ whole genome shotgun (WGS) entry which is preliminary data.</text>
</comment>
<dbReference type="Pfam" id="PF03031">
    <property type="entry name" value="NIF"/>
    <property type="match status" value="1"/>
</dbReference>
<dbReference type="NCBIfam" id="TIGR02251">
    <property type="entry name" value="HIF-SF_euk"/>
    <property type="match status" value="1"/>
</dbReference>
<dbReference type="InterPro" id="IPR011948">
    <property type="entry name" value="Dullard_phosphatase"/>
</dbReference>
<dbReference type="CDD" id="cd07521">
    <property type="entry name" value="HAD_FCP1-like"/>
    <property type="match status" value="1"/>
</dbReference>
<sequence>MDNQSNSKSKICPKNETDIKRSFYSEDEAELIPKIPQIAKPSKFSKGDIHPFQTDDSDNTPKQVLTPTSPKGQNKLSKFNQKDHHIEKDSDIQFDSEEEKRKEETNDNTYHSKASQENGIEEMGQQIQQQYQTPKLGHLHLPISKSNSTKQVQANKHFSIKDHPFKHLIYGRHVNYNQFLRFLQLVQSGLVYACNSLKGPSENFLKSRFVRLKESNIRKQKFLVLDLDETLIHSCNHRDFPQVTITIQDDNQHVDLTFNIRPYCQEFLKEMSKHYTIYLFTASSEMYAQAIVNHLDPKRQYISDILGRKNCFETKNGFFIKDLRIITNRNLKDIVIIDNLAHSFGLQLENGIPILEWTQDPKDEELRFLQQYLIELSKEEDVRRFNREKLKLIDLVDFKLVI</sequence>
<dbReference type="OrthoDB" id="308003at2759"/>
<dbReference type="InterPro" id="IPR004274">
    <property type="entry name" value="FCP1_dom"/>
</dbReference>
<dbReference type="AlphaFoldDB" id="A0A8S1LP60"/>
<feature type="compositionally biased region" description="Polar residues" evidence="1">
    <location>
        <begin position="60"/>
        <end position="79"/>
    </location>
</feature>
<evidence type="ECO:0000313" key="4">
    <source>
        <dbReference type="Proteomes" id="UP000692954"/>
    </source>
</evidence>
<keyword evidence="4" id="KW-1185">Reference proteome</keyword>
<dbReference type="PROSITE" id="PS50969">
    <property type="entry name" value="FCP1"/>
    <property type="match status" value="1"/>
</dbReference>
<organism evidence="3 4">
    <name type="scientific">Paramecium sonneborni</name>
    <dbReference type="NCBI Taxonomy" id="65129"/>
    <lineage>
        <taxon>Eukaryota</taxon>
        <taxon>Sar</taxon>
        <taxon>Alveolata</taxon>
        <taxon>Ciliophora</taxon>
        <taxon>Intramacronucleata</taxon>
        <taxon>Oligohymenophorea</taxon>
        <taxon>Peniculida</taxon>
        <taxon>Parameciidae</taxon>
        <taxon>Paramecium</taxon>
    </lineage>
</organism>
<protein>
    <recommendedName>
        <fullName evidence="2">FCP1 homology domain-containing protein</fullName>
    </recommendedName>
</protein>
<feature type="domain" description="FCP1 homology" evidence="2">
    <location>
        <begin position="216"/>
        <end position="376"/>
    </location>
</feature>
<gene>
    <name evidence="3" type="ORF">PSON_ATCC_30995.1.T0230277</name>
</gene>
<dbReference type="InterPro" id="IPR050365">
    <property type="entry name" value="TIM50"/>
</dbReference>
<feature type="region of interest" description="Disordered" evidence="1">
    <location>
        <begin position="1"/>
        <end position="20"/>
    </location>
</feature>
<evidence type="ECO:0000259" key="2">
    <source>
        <dbReference type="PROSITE" id="PS50969"/>
    </source>
</evidence>
<reference evidence="3" key="1">
    <citation type="submission" date="2021-01" db="EMBL/GenBank/DDBJ databases">
        <authorList>
            <consortium name="Genoscope - CEA"/>
            <person name="William W."/>
        </authorList>
    </citation>
    <scope>NUCLEOTIDE SEQUENCE</scope>
</reference>
<dbReference type="Proteomes" id="UP000692954">
    <property type="component" value="Unassembled WGS sequence"/>
</dbReference>
<evidence type="ECO:0000256" key="1">
    <source>
        <dbReference type="SAM" id="MobiDB-lite"/>
    </source>
</evidence>